<dbReference type="Pfam" id="PF00903">
    <property type="entry name" value="Glyoxalase"/>
    <property type="match status" value="2"/>
</dbReference>
<sequence length="313" mass="35611">MMSKTSGIHHITAIVGHPQENIDFYAGVLGLRLVKRTVNFDDPGTYHLYFGNKGGNPGTIITFFPWADAYPGKIGDGQVGVTSYVVPKGAMEFWEQRLNTFHISYTKIERFGEYVLKFVDPHGLQLEIVEREEGEMNPWAFGRITPAVAIKGFGGATLYSAHPNKTAELLEKLMGLERIGEEGDYIRFRSSADIGNIIDLKVTPKDRGHMGVGTVHHIAWRATDDNDQLKWQRKMAANGYRVTPVQDRNYFNSIYFKEHGEILFEIATDPPGFSHDESEETMGEKLMLPVQYEQYREQLERRLIPIRIKELDS</sequence>
<dbReference type="Gene3D" id="3.10.180.10">
    <property type="entry name" value="2,3-Dihydroxybiphenyl 1,2-Dioxygenase, domain 1"/>
    <property type="match status" value="2"/>
</dbReference>
<organism evidence="2 3">
    <name type="scientific">Cerasibacillus terrae</name>
    <dbReference type="NCBI Taxonomy" id="2498845"/>
    <lineage>
        <taxon>Bacteria</taxon>
        <taxon>Bacillati</taxon>
        <taxon>Bacillota</taxon>
        <taxon>Bacilli</taxon>
        <taxon>Bacillales</taxon>
        <taxon>Bacillaceae</taxon>
        <taxon>Cerasibacillus</taxon>
    </lineage>
</organism>
<evidence type="ECO:0000313" key="2">
    <source>
        <dbReference type="EMBL" id="TXL65713.1"/>
    </source>
</evidence>
<keyword evidence="3" id="KW-1185">Reference proteome</keyword>
<dbReference type="InterPro" id="IPR029068">
    <property type="entry name" value="Glyas_Bleomycin-R_OHBP_Dase"/>
</dbReference>
<dbReference type="InterPro" id="IPR052537">
    <property type="entry name" value="Extradiol_RC_dioxygenase"/>
</dbReference>
<evidence type="ECO:0000259" key="1">
    <source>
        <dbReference type="PROSITE" id="PS51819"/>
    </source>
</evidence>
<feature type="domain" description="VOC" evidence="1">
    <location>
        <begin position="7"/>
        <end position="131"/>
    </location>
</feature>
<dbReference type="PANTHER" id="PTHR36110:SF2">
    <property type="entry name" value="RING-CLEAVING DIOXYGENASE MHQE-RELATED"/>
    <property type="match status" value="1"/>
</dbReference>
<dbReference type="Proteomes" id="UP000321574">
    <property type="component" value="Unassembled WGS sequence"/>
</dbReference>
<dbReference type="PROSITE" id="PS51819">
    <property type="entry name" value="VOC"/>
    <property type="match status" value="2"/>
</dbReference>
<dbReference type="SUPFAM" id="SSF54593">
    <property type="entry name" value="Glyoxalase/Bleomycin resistance protein/Dihydroxybiphenyl dioxygenase"/>
    <property type="match status" value="1"/>
</dbReference>
<comment type="caution">
    <text evidence="2">The sequence shown here is derived from an EMBL/GenBank/DDBJ whole genome shotgun (WGS) entry which is preliminary data.</text>
</comment>
<dbReference type="InterPro" id="IPR037523">
    <property type="entry name" value="VOC_core"/>
</dbReference>
<feature type="domain" description="VOC" evidence="1">
    <location>
        <begin position="152"/>
        <end position="269"/>
    </location>
</feature>
<gene>
    <name evidence="2" type="ORF">FHP05_06215</name>
</gene>
<dbReference type="AlphaFoldDB" id="A0A5C8NXM4"/>
<dbReference type="CDD" id="cd08347">
    <property type="entry name" value="PcpA_C_like"/>
    <property type="match status" value="1"/>
</dbReference>
<dbReference type="GO" id="GO:0051213">
    <property type="term" value="F:dioxygenase activity"/>
    <property type="evidence" value="ECO:0007669"/>
    <property type="project" value="UniProtKB-KW"/>
</dbReference>
<keyword evidence="2" id="KW-0560">Oxidoreductase</keyword>
<reference evidence="2 3" key="1">
    <citation type="submission" date="2019-06" db="EMBL/GenBank/DDBJ databases">
        <title>Cerasibacillus sp. nov., isolated from maize field.</title>
        <authorList>
            <person name="Lin S.-Y."/>
            <person name="Tsai C.-F."/>
            <person name="Young C.-C."/>
        </authorList>
    </citation>
    <scope>NUCLEOTIDE SEQUENCE [LARGE SCALE GENOMIC DNA]</scope>
    <source>
        <strain evidence="2 3">CC-CFT480</strain>
    </source>
</reference>
<accession>A0A5C8NXM4</accession>
<proteinExistence type="predicted"/>
<dbReference type="EMBL" id="VDUW01000003">
    <property type="protein sequence ID" value="TXL65713.1"/>
    <property type="molecule type" value="Genomic_DNA"/>
</dbReference>
<dbReference type="PANTHER" id="PTHR36110">
    <property type="entry name" value="RING-CLEAVING DIOXYGENASE MHQE-RELATED"/>
    <property type="match status" value="1"/>
</dbReference>
<dbReference type="InterPro" id="IPR004360">
    <property type="entry name" value="Glyas_Fos-R_dOase_dom"/>
</dbReference>
<dbReference type="OrthoDB" id="9785698at2"/>
<dbReference type="RefSeq" id="WP_147666383.1">
    <property type="nucleotide sequence ID" value="NZ_VDUW01000003.1"/>
</dbReference>
<evidence type="ECO:0000313" key="3">
    <source>
        <dbReference type="Proteomes" id="UP000321574"/>
    </source>
</evidence>
<protein>
    <submittedName>
        <fullName evidence="2">Ring-cleaving dioxygenase</fullName>
    </submittedName>
</protein>
<dbReference type="CDD" id="cd08346">
    <property type="entry name" value="PcpA_N_like"/>
    <property type="match status" value="1"/>
</dbReference>
<name>A0A5C8NXM4_9BACI</name>
<keyword evidence="2" id="KW-0223">Dioxygenase</keyword>